<feature type="domain" description="T6SS Phospholipase effector Tle1-like catalytic" evidence="1">
    <location>
        <begin position="3"/>
        <end position="263"/>
    </location>
</feature>
<evidence type="ECO:0000259" key="1">
    <source>
        <dbReference type="Pfam" id="PF09994"/>
    </source>
</evidence>
<accession>A0A9J6RSC3</accession>
<dbReference type="PANTHER" id="PTHR33840">
    <property type="match status" value="1"/>
</dbReference>
<dbReference type="Pfam" id="PF09994">
    <property type="entry name" value="T6SS_Tle1-like_cat"/>
    <property type="match status" value="1"/>
</dbReference>
<dbReference type="Proteomes" id="UP001069090">
    <property type="component" value="Unassembled WGS sequence"/>
</dbReference>
<proteinExistence type="predicted"/>
<organism evidence="2 3">
    <name type="scientific">Dasania phycosphaerae</name>
    <dbReference type="NCBI Taxonomy" id="2950436"/>
    <lineage>
        <taxon>Bacteria</taxon>
        <taxon>Pseudomonadati</taxon>
        <taxon>Pseudomonadota</taxon>
        <taxon>Gammaproteobacteria</taxon>
        <taxon>Cellvibrionales</taxon>
        <taxon>Spongiibacteraceae</taxon>
        <taxon>Dasania</taxon>
    </lineage>
</organism>
<reference evidence="2 3" key="1">
    <citation type="submission" date="2022-12" db="EMBL/GenBank/DDBJ databases">
        <title>Dasania phycosphaerae sp. nov., isolated from particulate material of the south coast of Korea.</title>
        <authorList>
            <person name="Jiang Y."/>
        </authorList>
    </citation>
    <scope>NUCLEOTIDE SEQUENCE [LARGE SCALE GENOMIC DNA]</scope>
    <source>
        <strain evidence="2 3">GY-19</strain>
    </source>
</reference>
<dbReference type="AlphaFoldDB" id="A0A9J6RSC3"/>
<evidence type="ECO:0000313" key="2">
    <source>
        <dbReference type="EMBL" id="MCZ0866981.1"/>
    </source>
</evidence>
<dbReference type="RefSeq" id="WP_258332931.1">
    <property type="nucleotide sequence ID" value="NZ_JAPTGG010000019.1"/>
</dbReference>
<dbReference type="InterPro" id="IPR018712">
    <property type="entry name" value="Tle1-like_cat"/>
</dbReference>
<sequence>MKKRIVICADGTWNKPEEDPSKDFPTNVLKLARAIKPVAKSGQLLVPQQVFYDWGIGSYHDGFVAGATGRGLHKNIMDDYRYIVQNYSPGDEIFLFGFSRGSYTIRSLCGLINNCGIIKRPDAALIQEAFNLYKKSGADYAPRGVKAIAFRERHSHPSREIAFVGVWDTVGAMGIPVSFLGLFEDKDEFYDTKIGSNIRIARHAMAIDENRSDFEPTVWQPQANMDMQQVWFAGAHSNVGGSYKPDKDGSLLSDTPLLWMLQEAARAGLEVEPHIKANASPNPNATLHNSRRSFYRVKKTYWREIDHGLDKVLIHSSVKQRWLANEKYRPKNLQAYLDKHGWPQQLIT</sequence>
<name>A0A9J6RSC3_9GAMM</name>
<dbReference type="PANTHER" id="PTHR33840:SF1">
    <property type="entry name" value="TLE1 PHOSPHOLIPASE DOMAIN-CONTAINING PROTEIN"/>
    <property type="match status" value="1"/>
</dbReference>
<gene>
    <name evidence="2" type="ORF">O0V09_17400</name>
</gene>
<comment type="caution">
    <text evidence="2">The sequence shown here is derived from an EMBL/GenBank/DDBJ whole genome shotgun (WGS) entry which is preliminary data.</text>
</comment>
<protein>
    <submittedName>
        <fullName evidence="2">DUF2235 domain-containing protein</fullName>
    </submittedName>
</protein>
<keyword evidence="3" id="KW-1185">Reference proteome</keyword>
<evidence type="ECO:0000313" key="3">
    <source>
        <dbReference type="Proteomes" id="UP001069090"/>
    </source>
</evidence>
<dbReference type="EMBL" id="JAPTGG010000019">
    <property type="protein sequence ID" value="MCZ0866981.1"/>
    <property type="molecule type" value="Genomic_DNA"/>
</dbReference>